<sequence>MRPYGRKNPLPFPIFEAVAGLWSAPDYLRKGVIHKRVETLVSTLLCSCRAGKISFASQALNHRLAETNKQY</sequence>
<evidence type="ECO:0000313" key="1">
    <source>
        <dbReference type="EMBL" id="GFO88070.1"/>
    </source>
</evidence>
<name>A0ABQ1DZC2_9FIRM</name>
<proteinExistence type="predicted"/>
<dbReference type="EMBL" id="BLYJ01000012">
    <property type="protein sequence ID" value="GFO88070.1"/>
    <property type="molecule type" value="Genomic_DNA"/>
</dbReference>
<accession>A0ABQ1DZC2</accession>
<reference evidence="1 2" key="1">
    <citation type="submission" date="2020-06" db="EMBL/GenBank/DDBJ databases">
        <title>Characterization of fructooligosaccharide metabolism and fructooligosaccharide-degrading enzymes in human commensal butyrate producers.</title>
        <authorList>
            <person name="Tanno H."/>
            <person name="Fujii T."/>
            <person name="Hirano K."/>
            <person name="Maeno S."/>
            <person name="Tonozuka T."/>
            <person name="Sakamoto M."/>
            <person name="Ohkuma M."/>
            <person name="Tochio T."/>
            <person name="Endo A."/>
        </authorList>
    </citation>
    <scope>NUCLEOTIDE SEQUENCE [LARGE SCALE GENOMIC DNA]</scope>
    <source>
        <strain evidence="1 2">JCM 31056</strain>
    </source>
</reference>
<dbReference type="Proteomes" id="UP000620147">
    <property type="component" value="Unassembled WGS sequence"/>
</dbReference>
<keyword evidence="2" id="KW-1185">Reference proteome</keyword>
<gene>
    <name evidence="1" type="ORF">BUFA31_12340</name>
</gene>
<protein>
    <submittedName>
        <fullName evidence="1">Uncharacterized protein</fullName>
    </submittedName>
</protein>
<comment type="caution">
    <text evidence="1">The sequence shown here is derived from an EMBL/GenBank/DDBJ whole genome shotgun (WGS) entry which is preliminary data.</text>
</comment>
<evidence type="ECO:0000313" key="2">
    <source>
        <dbReference type="Proteomes" id="UP000620147"/>
    </source>
</evidence>
<organism evidence="1 2">
    <name type="scientific">Butyricicoccus faecihominis</name>
    <dbReference type="NCBI Taxonomy" id="1712515"/>
    <lineage>
        <taxon>Bacteria</taxon>
        <taxon>Bacillati</taxon>
        <taxon>Bacillota</taxon>
        <taxon>Clostridia</taxon>
        <taxon>Eubacteriales</taxon>
        <taxon>Butyricicoccaceae</taxon>
        <taxon>Butyricicoccus</taxon>
    </lineage>
</organism>